<proteinExistence type="predicted"/>
<feature type="transmembrane region" description="Helical" evidence="1">
    <location>
        <begin position="198"/>
        <end position="216"/>
    </location>
</feature>
<comment type="caution">
    <text evidence="2">The sequence shown here is derived from an EMBL/GenBank/DDBJ whole genome shotgun (WGS) entry which is preliminary data.</text>
</comment>
<accession>A0A8H2DZF4</accession>
<evidence type="ECO:0000313" key="2">
    <source>
        <dbReference type="EMBL" id="TGJ67793.1"/>
    </source>
</evidence>
<evidence type="ECO:0000313" key="3">
    <source>
        <dbReference type="Proteomes" id="UP000297595"/>
    </source>
</evidence>
<keyword evidence="1" id="KW-0812">Transmembrane</keyword>
<evidence type="ECO:0000256" key="1">
    <source>
        <dbReference type="SAM" id="Phobius"/>
    </source>
</evidence>
<dbReference type="AlphaFoldDB" id="A0A8H2DZF4"/>
<organism evidence="2 3">
    <name type="scientific">Orbilia oligospora</name>
    <name type="common">Nematode-trapping fungus</name>
    <name type="synonym">Arthrobotrys oligospora</name>
    <dbReference type="NCBI Taxonomy" id="2813651"/>
    <lineage>
        <taxon>Eukaryota</taxon>
        <taxon>Fungi</taxon>
        <taxon>Dikarya</taxon>
        <taxon>Ascomycota</taxon>
        <taxon>Pezizomycotina</taxon>
        <taxon>Orbiliomycetes</taxon>
        <taxon>Orbiliales</taxon>
        <taxon>Orbiliaceae</taxon>
        <taxon>Orbilia</taxon>
    </lineage>
</organism>
<gene>
    <name evidence="2" type="ORF">EYR41_006897</name>
</gene>
<reference evidence="2 3" key="1">
    <citation type="submission" date="2019-03" db="EMBL/GenBank/DDBJ databases">
        <title>Nematode-trapping fungi genome.</title>
        <authorList>
            <person name="Vidal-Diez De Ulzurrun G."/>
        </authorList>
    </citation>
    <scope>NUCLEOTIDE SEQUENCE [LARGE SCALE GENOMIC DNA]</scope>
    <source>
        <strain evidence="2 3">TWF154</strain>
    </source>
</reference>
<feature type="transmembrane region" description="Helical" evidence="1">
    <location>
        <begin position="175"/>
        <end position="192"/>
    </location>
</feature>
<protein>
    <submittedName>
        <fullName evidence="2">Uncharacterized protein</fullName>
    </submittedName>
</protein>
<dbReference type="Proteomes" id="UP000297595">
    <property type="component" value="Unassembled WGS sequence"/>
</dbReference>
<sequence length="240" mass="26792">MPRFYYQARLFYQSKSPTFSSPKHLQRLDNRVPFSHPRPPFKFKMELPILHLKVPSVGPDAAGLVALADLTVVQERAALTGTSTLLDMFILTPGMHLQQRAIDVILAKNSGEQPQCAALKTGHVFRIENSALVYYLRKVGRTGCLTRVHVAPERSAGISSLFIPPATNWISGHPYLAVVLWEIAVLVLLVLSQDWWGVAVVGILIVSRLVNIIVMWQRTGPTWRGSEEDYDNGDLLIILS</sequence>
<dbReference type="EMBL" id="SOZJ01000004">
    <property type="protein sequence ID" value="TGJ67793.1"/>
    <property type="molecule type" value="Genomic_DNA"/>
</dbReference>
<name>A0A8H2DZF4_ORBOL</name>
<keyword evidence="1" id="KW-0472">Membrane</keyword>
<keyword evidence="1" id="KW-1133">Transmembrane helix</keyword>